<name>A0A563VYY6_9CYAN</name>
<feature type="transmembrane region" description="Helical" evidence="1">
    <location>
        <begin position="6"/>
        <end position="25"/>
    </location>
</feature>
<proteinExistence type="predicted"/>
<dbReference type="EMBL" id="CAACVJ010000393">
    <property type="protein sequence ID" value="VEP16473.1"/>
    <property type="molecule type" value="Genomic_DNA"/>
</dbReference>
<protein>
    <submittedName>
        <fullName evidence="2">Transposase</fullName>
    </submittedName>
</protein>
<gene>
    <name evidence="2" type="ORF">H1P_4520004</name>
</gene>
<keyword evidence="3" id="KW-1185">Reference proteome</keyword>
<keyword evidence="1" id="KW-1133">Transmembrane helix</keyword>
<dbReference type="Proteomes" id="UP000320055">
    <property type="component" value="Unassembled WGS sequence"/>
</dbReference>
<sequence length="50" mass="5906">MNNFRLIIQPAILFWAIIPWLDIFPNRSLLLGFHRLIAAMNQFSFYLPDG</sequence>
<reference evidence="2 3" key="1">
    <citation type="submission" date="2019-01" db="EMBL/GenBank/DDBJ databases">
        <authorList>
            <person name="Brito A."/>
        </authorList>
    </citation>
    <scope>NUCLEOTIDE SEQUENCE [LARGE SCALE GENOMIC DNA]</scope>
    <source>
        <strain evidence="2">1</strain>
    </source>
</reference>
<evidence type="ECO:0000256" key="1">
    <source>
        <dbReference type="SAM" id="Phobius"/>
    </source>
</evidence>
<keyword evidence="1" id="KW-0472">Membrane</keyword>
<evidence type="ECO:0000313" key="3">
    <source>
        <dbReference type="Proteomes" id="UP000320055"/>
    </source>
</evidence>
<keyword evidence="1" id="KW-0812">Transmembrane</keyword>
<organism evidence="2 3">
    <name type="scientific">Hyella patelloides LEGE 07179</name>
    <dbReference type="NCBI Taxonomy" id="945734"/>
    <lineage>
        <taxon>Bacteria</taxon>
        <taxon>Bacillati</taxon>
        <taxon>Cyanobacteriota</taxon>
        <taxon>Cyanophyceae</taxon>
        <taxon>Pleurocapsales</taxon>
        <taxon>Hyellaceae</taxon>
        <taxon>Hyella</taxon>
    </lineage>
</organism>
<accession>A0A563VYY6</accession>
<evidence type="ECO:0000313" key="2">
    <source>
        <dbReference type="EMBL" id="VEP16473.1"/>
    </source>
</evidence>
<dbReference type="AlphaFoldDB" id="A0A563VYY6"/>